<dbReference type="Proteomes" id="UP001529510">
    <property type="component" value="Unassembled WGS sequence"/>
</dbReference>
<sequence length="72" mass="7783">NHLSGRGVGFVRNAGTSVSCSDQVDPHLSQESQNRPVTHCQTIPETVGSDGRCVQRNTFWPAVHETPAVVAR</sequence>
<reference evidence="2 3" key="1">
    <citation type="submission" date="2024-05" db="EMBL/GenBank/DDBJ databases">
        <title>Genome sequencing and assembly of Indian major carp, Cirrhinus mrigala (Hamilton, 1822).</title>
        <authorList>
            <person name="Mohindra V."/>
            <person name="Chowdhury L.M."/>
            <person name="Lal K."/>
            <person name="Jena J.K."/>
        </authorList>
    </citation>
    <scope>NUCLEOTIDE SEQUENCE [LARGE SCALE GENOMIC DNA]</scope>
    <source>
        <strain evidence="2">CM1030</strain>
        <tissue evidence="2">Blood</tissue>
    </source>
</reference>
<gene>
    <name evidence="2" type="ORF">M9458_048997</name>
</gene>
<dbReference type="AlphaFoldDB" id="A0ABD0MZZ6"/>
<evidence type="ECO:0000256" key="1">
    <source>
        <dbReference type="SAM" id="MobiDB-lite"/>
    </source>
</evidence>
<name>A0ABD0MZZ6_CIRMR</name>
<protein>
    <submittedName>
        <fullName evidence="2">Uncharacterized protein</fullName>
    </submittedName>
</protein>
<feature type="non-terminal residue" evidence="2">
    <location>
        <position position="1"/>
    </location>
</feature>
<comment type="caution">
    <text evidence="2">The sequence shown here is derived from an EMBL/GenBank/DDBJ whole genome shotgun (WGS) entry which is preliminary data.</text>
</comment>
<evidence type="ECO:0000313" key="3">
    <source>
        <dbReference type="Proteomes" id="UP001529510"/>
    </source>
</evidence>
<keyword evidence="3" id="KW-1185">Reference proteome</keyword>
<feature type="non-terminal residue" evidence="2">
    <location>
        <position position="72"/>
    </location>
</feature>
<feature type="region of interest" description="Disordered" evidence="1">
    <location>
        <begin position="1"/>
        <end position="36"/>
    </location>
</feature>
<evidence type="ECO:0000313" key="2">
    <source>
        <dbReference type="EMBL" id="KAL0154734.1"/>
    </source>
</evidence>
<organism evidence="2 3">
    <name type="scientific">Cirrhinus mrigala</name>
    <name type="common">Mrigala</name>
    <dbReference type="NCBI Taxonomy" id="683832"/>
    <lineage>
        <taxon>Eukaryota</taxon>
        <taxon>Metazoa</taxon>
        <taxon>Chordata</taxon>
        <taxon>Craniata</taxon>
        <taxon>Vertebrata</taxon>
        <taxon>Euteleostomi</taxon>
        <taxon>Actinopterygii</taxon>
        <taxon>Neopterygii</taxon>
        <taxon>Teleostei</taxon>
        <taxon>Ostariophysi</taxon>
        <taxon>Cypriniformes</taxon>
        <taxon>Cyprinidae</taxon>
        <taxon>Labeoninae</taxon>
        <taxon>Labeonini</taxon>
        <taxon>Cirrhinus</taxon>
    </lineage>
</organism>
<proteinExistence type="predicted"/>
<dbReference type="EMBL" id="JAMKFB020000025">
    <property type="protein sequence ID" value="KAL0154734.1"/>
    <property type="molecule type" value="Genomic_DNA"/>
</dbReference>
<accession>A0ABD0MZZ6</accession>